<proteinExistence type="predicted"/>
<dbReference type="EMBL" id="MK500590">
    <property type="protein sequence ID" value="QBK93102.1"/>
    <property type="molecule type" value="Genomic_DNA"/>
</dbReference>
<protein>
    <submittedName>
        <fullName evidence="1">Uncharacterized protein</fullName>
    </submittedName>
</protein>
<sequence length="111" mass="12792">MSNEVKIILSRTFVFDGFKKLSQEQKEQISTIGYEDDEDLSNENYVFVVLEFERKEYTLIHGFPGDNPCGGFFDKDQNVIIEIGDGACDPDDHPISKWYEKIHHSSMVGRI</sequence>
<name>A0A481ZCN9_9VIRU</name>
<evidence type="ECO:0000313" key="1">
    <source>
        <dbReference type="EMBL" id="QBK93102.1"/>
    </source>
</evidence>
<reference evidence="1" key="1">
    <citation type="journal article" date="2019" name="MBio">
        <title>Virus Genomes from Deep Sea Sediments Expand the Ocean Megavirome and Support Independent Origins of Viral Gigantism.</title>
        <authorList>
            <person name="Backstrom D."/>
            <person name="Yutin N."/>
            <person name="Jorgensen S.L."/>
            <person name="Dharamshi J."/>
            <person name="Homa F."/>
            <person name="Zaremba-Niedwiedzka K."/>
            <person name="Spang A."/>
            <person name="Wolf Y.I."/>
            <person name="Koonin E.V."/>
            <person name="Ettema T.J."/>
        </authorList>
    </citation>
    <scope>NUCLEOTIDE SEQUENCE</scope>
</reference>
<organism evidence="1">
    <name type="scientific">Pithovirus LCPAC403</name>
    <dbReference type="NCBI Taxonomy" id="2506596"/>
    <lineage>
        <taxon>Viruses</taxon>
        <taxon>Pithoviruses</taxon>
    </lineage>
</organism>
<accession>A0A481ZCN9</accession>
<gene>
    <name evidence="1" type="ORF">LCPAC403_02360</name>
</gene>